<feature type="domain" description="Tripeptidyl peptidase II second Ig-like" evidence="2">
    <location>
        <begin position="2"/>
        <end position="186"/>
    </location>
</feature>
<dbReference type="Proteomes" id="UP000269721">
    <property type="component" value="Unassembled WGS sequence"/>
</dbReference>
<sequence length="505" mass="55247">ILRRFLRPTDSQIAPLKSRDVLPDSRRLHELVLTYSVKIADAGAGISVTPRSPRFNALIYDSIAEGFALIEEVAVLSGMDSVQLVARLERDVNPKSVKLSDGTYTIRVQVQSRSIEMLDRLAAMPLVLDSALSKTVTLPIHSTLGNAITGVTEGGAGFKSKTLARGDRTRFWIGGEPANGIPKDAKPGDLLLGKLELGAAPAVPVAWLVPPEVKTKEAEVIGEKEPVKDDSVLIKEAIRDLEISWLKKCKSVEHRATLLARLMIEHPGHLPLLKERLELLTEKAEKATKSTKSFEASLAREIVEAADAILAVIDERELAIYFGTRQDVANGGEKAKNKKKEMEKRKEALVAAYGWKGRAIKELIVAEETSSASASADAAPEEKPSDPPAAPTTSSSAASTSTLPALFDATLSTHAQWLSADPTSDPAYLLLWSWQQRRRTLPGTALKSLNKFLADPKATAAADPEVVKRLADEKNAVLDQLGWELWKKYDERWSDVRYPKEFALF</sequence>
<dbReference type="EMBL" id="KZ994066">
    <property type="protein sequence ID" value="RKO93930.1"/>
    <property type="molecule type" value="Genomic_DNA"/>
</dbReference>
<evidence type="ECO:0000256" key="1">
    <source>
        <dbReference type="SAM" id="MobiDB-lite"/>
    </source>
</evidence>
<reference evidence="5" key="1">
    <citation type="journal article" date="2018" name="Nat. Microbiol.">
        <title>Leveraging single-cell genomics to expand the fungal tree of life.</title>
        <authorList>
            <person name="Ahrendt S.R."/>
            <person name="Quandt C.A."/>
            <person name="Ciobanu D."/>
            <person name="Clum A."/>
            <person name="Salamov A."/>
            <person name="Andreopoulos B."/>
            <person name="Cheng J.F."/>
            <person name="Woyke T."/>
            <person name="Pelin A."/>
            <person name="Henrissat B."/>
            <person name="Reynolds N.K."/>
            <person name="Benny G.L."/>
            <person name="Smith M.E."/>
            <person name="James T.Y."/>
            <person name="Grigoriev I.V."/>
        </authorList>
    </citation>
    <scope>NUCLEOTIDE SEQUENCE [LARGE SCALE GENOMIC DNA]</scope>
</reference>
<name>A0A4P9WRL6_9FUNG</name>
<keyword evidence="5" id="KW-1185">Reference proteome</keyword>
<gene>
    <name evidence="4" type="ORF">BDK51DRAFT_44080</name>
</gene>
<feature type="non-terminal residue" evidence="4">
    <location>
        <position position="1"/>
    </location>
</feature>
<proteinExistence type="predicted"/>
<dbReference type="InterPro" id="IPR022232">
    <property type="entry name" value="TPPII_C_art"/>
</dbReference>
<evidence type="ECO:0000313" key="5">
    <source>
        <dbReference type="Proteomes" id="UP000269721"/>
    </source>
</evidence>
<organism evidence="4 5">
    <name type="scientific">Blyttiomyces helicus</name>
    <dbReference type="NCBI Taxonomy" id="388810"/>
    <lineage>
        <taxon>Eukaryota</taxon>
        <taxon>Fungi</taxon>
        <taxon>Fungi incertae sedis</taxon>
        <taxon>Chytridiomycota</taxon>
        <taxon>Chytridiomycota incertae sedis</taxon>
        <taxon>Chytridiomycetes</taxon>
        <taxon>Chytridiomycetes incertae sedis</taxon>
        <taxon>Blyttiomyces</taxon>
    </lineage>
</organism>
<feature type="region of interest" description="Disordered" evidence="1">
    <location>
        <begin position="372"/>
        <end position="398"/>
    </location>
</feature>
<dbReference type="AlphaFoldDB" id="A0A4P9WRL6"/>
<protein>
    <submittedName>
        <fullName evidence="4">Tripeptidyl peptidase II-domain-containing protein</fullName>
    </submittedName>
</protein>
<dbReference type="OrthoDB" id="10256524at2759"/>
<accession>A0A4P9WRL6</accession>
<dbReference type="Pfam" id="PF12580">
    <property type="entry name" value="TPPII"/>
    <property type="match status" value="1"/>
</dbReference>
<dbReference type="InterPro" id="IPR046939">
    <property type="entry name" value="TPPII_C_sf"/>
</dbReference>
<dbReference type="Gene3D" id="1.25.40.710">
    <property type="match status" value="1"/>
</dbReference>
<evidence type="ECO:0000313" key="4">
    <source>
        <dbReference type="EMBL" id="RKO93930.1"/>
    </source>
</evidence>
<dbReference type="Pfam" id="PF12583">
    <property type="entry name" value="TPPII_C"/>
    <property type="match status" value="1"/>
</dbReference>
<evidence type="ECO:0000259" key="2">
    <source>
        <dbReference type="Pfam" id="PF12580"/>
    </source>
</evidence>
<evidence type="ECO:0000259" key="3">
    <source>
        <dbReference type="Pfam" id="PF12583"/>
    </source>
</evidence>
<dbReference type="InterPro" id="IPR022229">
    <property type="entry name" value="TPPII_Ig-like-2"/>
</dbReference>
<feature type="domain" description="Tripeptidyl peptidase II C-terminal" evidence="3">
    <location>
        <begin position="235"/>
        <end position="286"/>
    </location>
</feature>